<sequence>MHDSSSLAARSGAYGRPEERPTRQVGGWAVAGGVWATVVPFPSPLAYSYSYALRYPEGLVVVDLGWDSDEAWQAFLRGLARAGASLDEVRGVVATHAHPDHYGLARRIREHTSAWIAAHPGERAQIRVDAAERRERIDEIAAWLRYCGVPRSLAAELRGELEALDAVLPAVEPDVELVDGAPVPGTEGSLLAVHTPGHTAGHLCFHERERNLLLTGDHVLPKVTPNVAFRPGSDPDPLRDFLGSLARLRRIPDATVVLPGHEWSFDRVSDRVGVLHEHHRDRLSEIEHAVAQGCDTVWKVASAVSWARDFSAFTPRSMRSALAETAAHLVRLAGSGRITRLPGTPGHWVANDCETR</sequence>
<dbReference type="Gene3D" id="1.10.10.10">
    <property type="entry name" value="Winged helix-like DNA-binding domain superfamily/Winged helix DNA-binding domain"/>
    <property type="match status" value="1"/>
</dbReference>
<dbReference type="InterPro" id="IPR036866">
    <property type="entry name" value="RibonucZ/Hydroxyglut_hydro"/>
</dbReference>
<keyword evidence="4" id="KW-1185">Reference proteome</keyword>
<dbReference type="SMART" id="SM00849">
    <property type="entry name" value="Lactamase_B"/>
    <property type="match status" value="1"/>
</dbReference>
<feature type="domain" description="Metallo-beta-lactamase" evidence="2">
    <location>
        <begin position="47"/>
        <end position="261"/>
    </location>
</feature>
<comment type="caution">
    <text evidence="3">The sequence shown here is derived from an EMBL/GenBank/DDBJ whole genome shotgun (WGS) entry which is preliminary data.</text>
</comment>
<dbReference type="InterPro" id="IPR001279">
    <property type="entry name" value="Metallo-B-lactamas"/>
</dbReference>
<dbReference type="PANTHER" id="PTHR23131:SF4">
    <property type="entry name" value="METALLO-BETA-LACTAMASE SUPERFAMILY POTEIN"/>
    <property type="match status" value="1"/>
</dbReference>
<reference evidence="3 4" key="1">
    <citation type="submission" date="2020-01" db="EMBL/GenBank/DDBJ databases">
        <title>Insect and environment-associated Actinomycetes.</title>
        <authorList>
            <person name="Currrie C."/>
            <person name="Chevrette M."/>
            <person name="Carlson C."/>
            <person name="Stubbendieck R."/>
            <person name="Wendt-Pienkowski E."/>
        </authorList>
    </citation>
    <scope>NUCLEOTIDE SEQUENCE [LARGE SCALE GENOMIC DNA]</scope>
    <source>
        <strain evidence="3 4">SID8386</strain>
    </source>
</reference>
<name>A0ABX0C060_9PSEU</name>
<dbReference type="InterPro" id="IPR050662">
    <property type="entry name" value="Sec-metab_biosynth-thioest"/>
</dbReference>
<dbReference type="InterPro" id="IPR036388">
    <property type="entry name" value="WH-like_DNA-bd_sf"/>
</dbReference>
<accession>A0ABX0C060</accession>
<evidence type="ECO:0000313" key="3">
    <source>
        <dbReference type="EMBL" id="NEC61219.1"/>
    </source>
</evidence>
<gene>
    <name evidence="3" type="ORF">G3I59_37875</name>
</gene>
<evidence type="ECO:0000259" key="2">
    <source>
        <dbReference type="SMART" id="SM00849"/>
    </source>
</evidence>
<feature type="region of interest" description="Disordered" evidence="1">
    <location>
        <begin position="1"/>
        <end position="22"/>
    </location>
</feature>
<evidence type="ECO:0000313" key="4">
    <source>
        <dbReference type="Proteomes" id="UP000470404"/>
    </source>
</evidence>
<organism evidence="3 4">
    <name type="scientific">Amycolatopsis rubida</name>
    <dbReference type="NCBI Taxonomy" id="112413"/>
    <lineage>
        <taxon>Bacteria</taxon>
        <taxon>Bacillati</taxon>
        <taxon>Actinomycetota</taxon>
        <taxon>Actinomycetes</taxon>
        <taxon>Pseudonocardiales</taxon>
        <taxon>Pseudonocardiaceae</taxon>
        <taxon>Amycolatopsis</taxon>
    </lineage>
</organism>
<dbReference type="SUPFAM" id="SSF56281">
    <property type="entry name" value="Metallo-hydrolase/oxidoreductase"/>
    <property type="match status" value="1"/>
</dbReference>
<evidence type="ECO:0000256" key="1">
    <source>
        <dbReference type="SAM" id="MobiDB-lite"/>
    </source>
</evidence>
<dbReference type="Pfam" id="PF00753">
    <property type="entry name" value="Lactamase_B"/>
    <property type="match status" value="1"/>
</dbReference>
<dbReference type="EMBL" id="JAAGNC010000189">
    <property type="protein sequence ID" value="NEC61219.1"/>
    <property type="molecule type" value="Genomic_DNA"/>
</dbReference>
<dbReference type="Gene3D" id="3.60.15.10">
    <property type="entry name" value="Ribonuclease Z/Hydroxyacylglutathione hydrolase-like"/>
    <property type="match status" value="1"/>
</dbReference>
<dbReference type="Proteomes" id="UP000470404">
    <property type="component" value="Unassembled WGS sequence"/>
</dbReference>
<protein>
    <submittedName>
        <fullName evidence="3">MBL fold metallo-hydrolase</fullName>
    </submittedName>
</protein>
<dbReference type="PANTHER" id="PTHR23131">
    <property type="entry name" value="ENDORIBONUCLEASE LACTB2"/>
    <property type="match status" value="1"/>
</dbReference>
<dbReference type="RefSeq" id="WP_067584957.1">
    <property type="nucleotide sequence ID" value="NZ_JAAGNC010000189.1"/>
</dbReference>
<proteinExistence type="predicted"/>